<dbReference type="EMBL" id="JMIY01000001">
    <property type="protein sequence ID" value="KCZ73407.1"/>
    <property type="molecule type" value="Genomic_DNA"/>
</dbReference>
<organism evidence="2 3">
    <name type="scientific">Candidatus Methanoperedens nitratireducens</name>
    <dbReference type="NCBI Taxonomy" id="1392998"/>
    <lineage>
        <taxon>Archaea</taxon>
        <taxon>Methanobacteriati</taxon>
        <taxon>Methanobacteriota</taxon>
        <taxon>Stenosarchaea group</taxon>
        <taxon>Methanomicrobia</taxon>
        <taxon>Methanosarcinales</taxon>
        <taxon>ANME-2 cluster</taxon>
        <taxon>Candidatus Methanoperedentaceae</taxon>
        <taxon>Candidatus Methanoperedens</taxon>
    </lineage>
</organism>
<accession>A0A062V7Z5</accession>
<dbReference type="GO" id="GO:0016301">
    <property type="term" value="F:kinase activity"/>
    <property type="evidence" value="ECO:0007669"/>
    <property type="project" value="UniProtKB-KW"/>
</dbReference>
<evidence type="ECO:0000259" key="1">
    <source>
        <dbReference type="Pfam" id="PF01636"/>
    </source>
</evidence>
<feature type="domain" description="Aminoglycoside phosphotransferase" evidence="1">
    <location>
        <begin position="207"/>
        <end position="372"/>
    </location>
</feature>
<dbReference type="SUPFAM" id="SSF56112">
    <property type="entry name" value="Protein kinase-like (PK-like)"/>
    <property type="match status" value="1"/>
</dbReference>
<dbReference type="Proteomes" id="UP000027153">
    <property type="component" value="Unassembled WGS sequence"/>
</dbReference>
<dbReference type="Pfam" id="PF01636">
    <property type="entry name" value="APH"/>
    <property type="match status" value="1"/>
</dbReference>
<dbReference type="Gene3D" id="3.90.1200.10">
    <property type="match status" value="1"/>
</dbReference>
<keyword evidence="3" id="KW-1185">Reference proteome</keyword>
<sequence length="423" mass="47103">MLSASDTDLIQRDPALPGLSTLLDNDALADRLRPFLPDTGTVQSTYVRYKPGTSCLVAYRLKVAGTEIEFYATAYRPDARDKLQKARRLPCVPGLTGPGRIFLDDCAVVVSIFPNDSRLKILPCLTDTQARRRLLYKLFPHCPDLWEGTVETLRYKPGRRYVARLMTGDDARAVLKIYTSNGYQAANSNSKAFRSRWPLRIAQRVSRSNRHHIMAFEWIHGYLISDAIFNTDQAYEGVVTTGAALAELHAQNPGGLVCLERRTEAAILLEVAAWIGFVCPHLAEQARDLAQRLAARLMHEPPVNRSIHGDFYAKQVLIQDDTAAILDLDKAVRGDPAADLGNFIAHLERDALCGNISVHRVEMLKKALLEGYGAATCKPVPASVELYTAAGLLHLAPEPFRIRQPDWPQRTETILKQIEAIVK</sequence>
<proteinExistence type="predicted"/>
<keyword evidence="2" id="KW-0808">Transferase</keyword>
<name>A0A062V7Z5_9EURY</name>
<evidence type="ECO:0000313" key="3">
    <source>
        <dbReference type="Proteomes" id="UP000027153"/>
    </source>
</evidence>
<protein>
    <submittedName>
        <fullName evidence="2">Putative homoserine kinase type II (Protein kinase fold)</fullName>
    </submittedName>
</protein>
<reference evidence="2 3" key="1">
    <citation type="journal article" date="2013" name="Nature">
        <title>Anaerobic oxidation of methane coupled to nitrate reduction in a novel archaeal lineage.</title>
        <authorList>
            <person name="Haroon M.F."/>
            <person name="Hu S."/>
            <person name="Shi Y."/>
            <person name="Imelfort M."/>
            <person name="Keller J."/>
            <person name="Hugenholtz P."/>
            <person name="Yuan Z."/>
            <person name="Tyson G.W."/>
        </authorList>
    </citation>
    <scope>NUCLEOTIDE SEQUENCE [LARGE SCALE GENOMIC DNA]</scope>
    <source>
        <strain evidence="2 3">ANME-2d</strain>
    </source>
</reference>
<keyword evidence="2" id="KW-0418">Kinase</keyword>
<dbReference type="RefSeq" id="WP_048088819.1">
    <property type="nucleotide sequence ID" value="NZ_JMIY01000001.1"/>
</dbReference>
<evidence type="ECO:0000313" key="2">
    <source>
        <dbReference type="EMBL" id="KCZ73407.1"/>
    </source>
</evidence>
<dbReference type="AlphaFoldDB" id="A0A062V7Z5"/>
<gene>
    <name evidence="2" type="ORF">ANME2D_00473</name>
</gene>
<dbReference type="InterPro" id="IPR002575">
    <property type="entry name" value="Aminoglycoside_PTrfase"/>
</dbReference>
<comment type="caution">
    <text evidence="2">The sequence shown here is derived from an EMBL/GenBank/DDBJ whole genome shotgun (WGS) entry which is preliminary data.</text>
</comment>
<dbReference type="InterPro" id="IPR011009">
    <property type="entry name" value="Kinase-like_dom_sf"/>
</dbReference>